<sequence>ETIIHLVVRFRGYAGFCKNVTGKTITLEDKEENPPDQQRLIFAGKQLKDGHTLSTIRFKKNDFTFGATSSWRLNHQIQDKKGKPARSTAFIFAGKQIEDDYQVKQKIHDKERILPNQPHFFAGKQLEDGHTLSNYDIQNESTLHL</sequence>
<protein>
    <submittedName>
        <fullName evidence="1">12294_t:CDS:1</fullName>
    </submittedName>
</protein>
<dbReference type="Proteomes" id="UP000789920">
    <property type="component" value="Unassembled WGS sequence"/>
</dbReference>
<name>A0ACA9SNW8_9GLOM</name>
<reference evidence="1" key="1">
    <citation type="submission" date="2021-06" db="EMBL/GenBank/DDBJ databases">
        <authorList>
            <person name="Kallberg Y."/>
            <person name="Tangrot J."/>
            <person name="Rosling A."/>
        </authorList>
    </citation>
    <scope>NUCLEOTIDE SEQUENCE</scope>
    <source>
        <strain evidence="1">MA461A</strain>
    </source>
</reference>
<accession>A0ACA9SNW8</accession>
<feature type="non-terminal residue" evidence="1">
    <location>
        <position position="1"/>
    </location>
</feature>
<evidence type="ECO:0000313" key="1">
    <source>
        <dbReference type="EMBL" id="CAG8843822.1"/>
    </source>
</evidence>
<gene>
    <name evidence="1" type="ORF">RPERSI_LOCUS32941</name>
</gene>
<proteinExistence type="predicted"/>
<evidence type="ECO:0000313" key="2">
    <source>
        <dbReference type="Proteomes" id="UP000789920"/>
    </source>
</evidence>
<feature type="non-terminal residue" evidence="1">
    <location>
        <position position="145"/>
    </location>
</feature>
<keyword evidence="2" id="KW-1185">Reference proteome</keyword>
<comment type="caution">
    <text evidence="1">The sequence shown here is derived from an EMBL/GenBank/DDBJ whole genome shotgun (WGS) entry which is preliminary data.</text>
</comment>
<dbReference type="EMBL" id="CAJVQC010139930">
    <property type="protein sequence ID" value="CAG8843822.1"/>
    <property type="molecule type" value="Genomic_DNA"/>
</dbReference>
<organism evidence="1 2">
    <name type="scientific">Racocetra persica</name>
    <dbReference type="NCBI Taxonomy" id="160502"/>
    <lineage>
        <taxon>Eukaryota</taxon>
        <taxon>Fungi</taxon>
        <taxon>Fungi incertae sedis</taxon>
        <taxon>Mucoromycota</taxon>
        <taxon>Glomeromycotina</taxon>
        <taxon>Glomeromycetes</taxon>
        <taxon>Diversisporales</taxon>
        <taxon>Gigasporaceae</taxon>
        <taxon>Racocetra</taxon>
    </lineage>
</organism>